<comment type="caution">
    <text evidence="2">The sequence shown here is derived from an EMBL/GenBank/DDBJ whole genome shotgun (WGS) entry which is preliminary data.</text>
</comment>
<evidence type="ECO:0000313" key="3">
    <source>
        <dbReference type="Proteomes" id="UP000186922"/>
    </source>
</evidence>
<proteinExistence type="predicted"/>
<dbReference type="EMBL" id="BDGG01000001">
    <property type="protein sequence ID" value="GAU87382.1"/>
    <property type="molecule type" value="Genomic_DNA"/>
</dbReference>
<reference evidence="2 3" key="1">
    <citation type="journal article" date="2016" name="Nat. Commun.">
        <title>Extremotolerant tardigrade genome and improved radiotolerance of human cultured cells by tardigrade-unique protein.</title>
        <authorList>
            <person name="Hashimoto T."/>
            <person name="Horikawa D.D."/>
            <person name="Saito Y."/>
            <person name="Kuwahara H."/>
            <person name="Kozuka-Hata H."/>
            <person name="Shin-I T."/>
            <person name="Minakuchi Y."/>
            <person name="Ohishi K."/>
            <person name="Motoyama A."/>
            <person name="Aizu T."/>
            <person name="Enomoto A."/>
            <person name="Kondo K."/>
            <person name="Tanaka S."/>
            <person name="Hara Y."/>
            <person name="Koshikawa S."/>
            <person name="Sagara H."/>
            <person name="Miura T."/>
            <person name="Yokobori S."/>
            <person name="Miyagawa K."/>
            <person name="Suzuki Y."/>
            <person name="Kubo T."/>
            <person name="Oyama M."/>
            <person name="Kohara Y."/>
            <person name="Fujiyama A."/>
            <person name="Arakawa K."/>
            <person name="Katayama T."/>
            <person name="Toyoda A."/>
            <person name="Kunieda T."/>
        </authorList>
    </citation>
    <scope>NUCLEOTIDE SEQUENCE [LARGE SCALE GENOMIC DNA]</scope>
    <source>
        <strain evidence="2 3">YOKOZUNA-1</strain>
    </source>
</reference>
<feature type="non-terminal residue" evidence="2">
    <location>
        <position position="1"/>
    </location>
</feature>
<name>A0A1D1UID9_RAMVA</name>
<dbReference type="Proteomes" id="UP000186922">
    <property type="component" value="Unassembled WGS sequence"/>
</dbReference>
<accession>A0A1D1UID9</accession>
<sequence>LVLQSKIPCCFYRSHGSSANKLDMLIFPCGARLRVSSIKMCATWKKTKRTRRDRFPKWRTFPVLLAGSVRHWGLKTARVSFVVFPTSFMACGGLPSTMTEQLLLASPTALNASQVYVPKSSGKISAICSLKTLPSWTYLKSSPVLISLSLCSQTASTAGSPLISHSNVRASPSLQLALCRWRVKTGADSPSAGAALGTLGEDGVAAGVEAGSEAETSPASSTASADS</sequence>
<organism evidence="2 3">
    <name type="scientific">Ramazzottius varieornatus</name>
    <name type="common">Water bear</name>
    <name type="synonym">Tardigrade</name>
    <dbReference type="NCBI Taxonomy" id="947166"/>
    <lineage>
        <taxon>Eukaryota</taxon>
        <taxon>Metazoa</taxon>
        <taxon>Ecdysozoa</taxon>
        <taxon>Tardigrada</taxon>
        <taxon>Eutardigrada</taxon>
        <taxon>Parachela</taxon>
        <taxon>Hypsibioidea</taxon>
        <taxon>Ramazzottiidae</taxon>
        <taxon>Ramazzottius</taxon>
    </lineage>
</organism>
<dbReference type="AlphaFoldDB" id="A0A1D1UID9"/>
<evidence type="ECO:0000313" key="2">
    <source>
        <dbReference type="EMBL" id="GAU87382.1"/>
    </source>
</evidence>
<feature type="region of interest" description="Disordered" evidence="1">
    <location>
        <begin position="206"/>
        <end position="227"/>
    </location>
</feature>
<protein>
    <submittedName>
        <fullName evidence="2">Uncharacterized protein</fullName>
    </submittedName>
</protein>
<keyword evidence="3" id="KW-1185">Reference proteome</keyword>
<gene>
    <name evidence="2" type="primary">RvY_00245-1</name>
    <name evidence="2" type="synonym">RvY_00245.1</name>
    <name evidence="2" type="ORF">RvY_00245</name>
</gene>
<evidence type="ECO:0000256" key="1">
    <source>
        <dbReference type="SAM" id="MobiDB-lite"/>
    </source>
</evidence>